<feature type="region of interest" description="Disordered" evidence="1">
    <location>
        <begin position="1"/>
        <end position="33"/>
    </location>
</feature>
<accession>A0A426ZVB2</accession>
<name>A0A426ZVB2_ENSVE</name>
<evidence type="ECO:0000256" key="1">
    <source>
        <dbReference type="SAM" id="MobiDB-lite"/>
    </source>
</evidence>
<feature type="compositionally biased region" description="Pro residues" evidence="1">
    <location>
        <begin position="18"/>
        <end position="31"/>
    </location>
</feature>
<evidence type="ECO:0000313" key="3">
    <source>
        <dbReference type="EMBL" id="RRT67919.1"/>
    </source>
</evidence>
<keyword evidence="2" id="KW-1133">Transmembrane helix</keyword>
<gene>
    <name evidence="3" type="ORF">B296_00016848</name>
</gene>
<proteinExistence type="predicted"/>
<comment type="caution">
    <text evidence="3">The sequence shown here is derived from an EMBL/GenBank/DDBJ whole genome shotgun (WGS) entry which is preliminary data.</text>
</comment>
<evidence type="ECO:0000313" key="4">
    <source>
        <dbReference type="Proteomes" id="UP000287651"/>
    </source>
</evidence>
<organism evidence="3 4">
    <name type="scientific">Ensete ventricosum</name>
    <name type="common">Abyssinian banana</name>
    <name type="synonym">Musa ensete</name>
    <dbReference type="NCBI Taxonomy" id="4639"/>
    <lineage>
        <taxon>Eukaryota</taxon>
        <taxon>Viridiplantae</taxon>
        <taxon>Streptophyta</taxon>
        <taxon>Embryophyta</taxon>
        <taxon>Tracheophyta</taxon>
        <taxon>Spermatophyta</taxon>
        <taxon>Magnoliopsida</taxon>
        <taxon>Liliopsida</taxon>
        <taxon>Zingiberales</taxon>
        <taxon>Musaceae</taxon>
        <taxon>Ensete</taxon>
    </lineage>
</organism>
<sequence length="318" mass="35073">MGNVRHGRPTDKPTGNVLPPPFDPSAPPPPSGFASALLSPSLCGLPTRCVLLHVVRSPRPLRQQTSPPPHFHPAVGVVSDGVDARRHRSSANRLRGERKEHETSRGRVDSLVWVPLSPELGKQFGFNSVTQFEYSCSKPELTQFLFSFQVHRAKTTTIRIGVGILESTSMKVFCLVRSHGQRGVKDHAHRLLFLSLFACDSLSISLSTLSDQEKLTLSPPFSSHALTSHASPGSNLLCCMLWGGVRFRELVETKEAEGSALKLDLSRGSDRMAWSNLVGRQLFDQMIVLVLVFAQLTWIMASLAQANLYPNMISFPSW</sequence>
<feature type="transmembrane region" description="Helical" evidence="2">
    <location>
        <begin position="286"/>
        <end position="309"/>
    </location>
</feature>
<dbReference type="AlphaFoldDB" id="A0A426ZVB2"/>
<dbReference type="EMBL" id="AMZH03004868">
    <property type="protein sequence ID" value="RRT67919.1"/>
    <property type="molecule type" value="Genomic_DNA"/>
</dbReference>
<evidence type="ECO:0000256" key="2">
    <source>
        <dbReference type="SAM" id="Phobius"/>
    </source>
</evidence>
<feature type="region of interest" description="Disordered" evidence="1">
    <location>
        <begin position="60"/>
        <end position="102"/>
    </location>
</feature>
<keyword evidence="2" id="KW-0472">Membrane</keyword>
<keyword evidence="2" id="KW-0812">Transmembrane</keyword>
<protein>
    <submittedName>
        <fullName evidence="3">Uncharacterized protein</fullName>
    </submittedName>
</protein>
<dbReference type="Proteomes" id="UP000287651">
    <property type="component" value="Unassembled WGS sequence"/>
</dbReference>
<reference evidence="3 4" key="1">
    <citation type="journal article" date="2014" name="Agronomy (Basel)">
        <title>A Draft Genome Sequence for Ensete ventricosum, the Drought-Tolerant Tree Against Hunger.</title>
        <authorList>
            <person name="Harrison J."/>
            <person name="Moore K.A."/>
            <person name="Paszkiewicz K."/>
            <person name="Jones T."/>
            <person name="Grant M."/>
            <person name="Ambacheew D."/>
            <person name="Muzemil S."/>
            <person name="Studholme D.J."/>
        </authorList>
    </citation>
    <scope>NUCLEOTIDE SEQUENCE [LARGE SCALE GENOMIC DNA]</scope>
</reference>